<dbReference type="GeneID" id="69057828"/>
<keyword evidence="5 7" id="KW-0808">Transferase</keyword>
<evidence type="ECO:0000256" key="6">
    <source>
        <dbReference type="ARBA" id="ARBA00022691"/>
    </source>
</evidence>
<feature type="binding site" evidence="7">
    <location>
        <begin position="34"/>
        <end position="36"/>
    </location>
    <ligand>
        <name>S-adenosyl-L-methionine</name>
        <dbReference type="ChEBI" id="CHEBI:59789"/>
    </ligand>
</feature>
<evidence type="ECO:0000256" key="3">
    <source>
        <dbReference type="ARBA" id="ARBA00022552"/>
    </source>
</evidence>
<feature type="binding site" evidence="7">
    <location>
        <position position="53"/>
    </location>
    <ligand>
        <name>S-adenosyl-L-methionine</name>
        <dbReference type="ChEBI" id="CHEBI:59789"/>
    </ligand>
</feature>
<keyword evidence="4 7" id="KW-0489">Methyltransferase</keyword>
<dbReference type="GO" id="GO:0071424">
    <property type="term" value="F:rRNA (cytosine-N4-)-methyltransferase activity"/>
    <property type="evidence" value="ECO:0007669"/>
    <property type="project" value="UniProtKB-UniRule"/>
</dbReference>
<dbReference type="PANTHER" id="PTHR11265:SF0">
    <property type="entry name" value="12S RRNA N4-METHYLCYTIDINE METHYLTRANSFERASE"/>
    <property type="match status" value="1"/>
</dbReference>
<keyword evidence="3 7" id="KW-0698">rRNA processing</keyword>
<evidence type="ECO:0000256" key="1">
    <source>
        <dbReference type="ARBA" id="ARBA00010396"/>
    </source>
</evidence>
<feature type="binding site" evidence="7">
    <location>
        <position position="103"/>
    </location>
    <ligand>
        <name>S-adenosyl-L-methionine</name>
        <dbReference type="ChEBI" id="CHEBI:59789"/>
    </ligand>
</feature>
<dbReference type="SUPFAM" id="SSF53335">
    <property type="entry name" value="S-adenosyl-L-methionine-dependent methyltransferases"/>
    <property type="match status" value="1"/>
</dbReference>
<reference evidence="8 9" key="1">
    <citation type="submission" date="2019-12" db="EMBL/GenBank/DDBJ databases">
        <title>Lactobacillus hilgardii FLUB.</title>
        <authorList>
            <person name="Gustaw K."/>
        </authorList>
    </citation>
    <scope>NUCLEOTIDE SEQUENCE [LARGE SCALE GENOMIC DNA]</scope>
    <source>
        <strain evidence="8 9">FLUB</strain>
    </source>
</reference>
<dbReference type="InterPro" id="IPR002903">
    <property type="entry name" value="RsmH"/>
</dbReference>
<comment type="similarity">
    <text evidence="1 7">Belongs to the methyltransferase superfamily. RsmH family.</text>
</comment>
<dbReference type="NCBIfam" id="TIGR00006">
    <property type="entry name" value="16S rRNA (cytosine(1402)-N(4))-methyltransferase RsmH"/>
    <property type="match status" value="1"/>
</dbReference>
<dbReference type="PANTHER" id="PTHR11265">
    <property type="entry name" value="S-ADENOSYL-METHYLTRANSFERASE MRAW"/>
    <property type="match status" value="1"/>
</dbReference>
<dbReference type="RefSeq" id="WP_003555131.1">
    <property type="nucleotide sequence ID" value="NZ_CABKOL010000095.1"/>
</dbReference>
<evidence type="ECO:0000313" key="8">
    <source>
        <dbReference type="EMBL" id="QHB51709.1"/>
    </source>
</evidence>
<gene>
    <name evidence="7 8" type="primary">rsmH</name>
    <name evidence="8" type="ORF">GQR93_05605</name>
</gene>
<keyword evidence="6 7" id="KW-0949">S-adenosyl-L-methionine</keyword>
<dbReference type="Proteomes" id="UP000465035">
    <property type="component" value="Chromosome"/>
</dbReference>
<dbReference type="EC" id="2.1.1.199" evidence="7"/>
<dbReference type="FunFam" id="1.10.150.170:FF:000001">
    <property type="entry name" value="Ribosomal RNA small subunit methyltransferase H"/>
    <property type="match status" value="1"/>
</dbReference>
<evidence type="ECO:0000256" key="5">
    <source>
        <dbReference type="ARBA" id="ARBA00022679"/>
    </source>
</evidence>
<dbReference type="Gene3D" id="1.10.150.170">
    <property type="entry name" value="Putative methyltransferase TM0872, insert domain"/>
    <property type="match status" value="1"/>
</dbReference>
<evidence type="ECO:0000256" key="7">
    <source>
        <dbReference type="HAMAP-Rule" id="MF_01007"/>
    </source>
</evidence>
<dbReference type="SMR" id="A0A6P1E569"/>
<dbReference type="SUPFAM" id="SSF81799">
    <property type="entry name" value="Putative methyltransferase TM0872, insert domain"/>
    <property type="match status" value="1"/>
</dbReference>
<dbReference type="Pfam" id="PF01795">
    <property type="entry name" value="Methyltransf_5"/>
    <property type="match status" value="1"/>
</dbReference>
<evidence type="ECO:0000313" key="9">
    <source>
        <dbReference type="Proteomes" id="UP000465035"/>
    </source>
</evidence>
<feature type="binding site" evidence="7">
    <location>
        <position position="82"/>
    </location>
    <ligand>
        <name>S-adenosyl-L-methionine</name>
        <dbReference type="ChEBI" id="CHEBI:59789"/>
    </ligand>
</feature>
<comment type="catalytic activity">
    <reaction evidence="7">
        <text>cytidine(1402) in 16S rRNA + S-adenosyl-L-methionine = N(4)-methylcytidine(1402) in 16S rRNA + S-adenosyl-L-homocysteine + H(+)</text>
        <dbReference type="Rhea" id="RHEA:42928"/>
        <dbReference type="Rhea" id="RHEA-COMP:10286"/>
        <dbReference type="Rhea" id="RHEA-COMP:10287"/>
        <dbReference type="ChEBI" id="CHEBI:15378"/>
        <dbReference type="ChEBI" id="CHEBI:57856"/>
        <dbReference type="ChEBI" id="CHEBI:59789"/>
        <dbReference type="ChEBI" id="CHEBI:74506"/>
        <dbReference type="ChEBI" id="CHEBI:82748"/>
        <dbReference type="EC" id="2.1.1.199"/>
    </reaction>
</comment>
<dbReference type="InterPro" id="IPR029063">
    <property type="entry name" value="SAM-dependent_MTases_sf"/>
</dbReference>
<protein>
    <recommendedName>
        <fullName evidence="7">Ribosomal RNA small subunit methyltransferase H</fullName>
        <ecNumber evidence="7">2.1.1.199</ecNumber>
    </recommendedName>
    <alternativeName>
        <fullName evidence="7">16S rRNA m(4)C1402 methyltransferase</fullName>
    </alternativeName>
    <alternativeName>
        <fullName evidence="7">rRNA (cytosine-N(4)-)-methyltransferase RsmH</fullName>
    </alternativeName>
</protein>
<dbReference type="GO" id="GO:0070475">
    <property type="term" value="P:rRNA base methylation"/>
    <property type="evidence" value="ECO:0007669"/>
    <property type="project" value="UniProtKB-UniRule"/>
</dbReference>
<comment type="function">
    <text evidence="7">Specifically methylates the N4 position of cytidine in position 1402 (C1402) of 16S rRNA.</text>
</comment>
<evidence type="ECO:0000256" key="4">
    <source>
        <dbReference type="ARBA" id="ARBA00022603"/>
    </source>
</evidence>
<dbReference type="GO" id="GO:0005737">
    <property type="term" value="C:cytoplasm"/>
    <property type="evidence" value="ECO:0007669"/>
    <property type="project" value="UniProtKB-SubCell"/>
</dbReference>
<evidence type="ECO:0000256" key="2">
    <source>
        <dbReference type="ARBA" id="ARBA00022490"/>
    </source>
</evidence>
<name>A0A6P1E569_LENHI</name>
<accession>A0A6P1E569</accession>
<dbReference type="HAMAP" id="MF_01007">
    <property type="entry name" value="16SrRNA_methyltr_H"/>
    <property type="match status" value="1"/>
</dbReference>
<comment type="subcellular location">
    <subcellularLocation>
        <location evidence="7">Cytoplasm</location>
    </subcellularLocation>
</comment>
<dbReference type="InterPro" id="IPR023397">
    <property type="entry name" value="SAM-dep_MeTrfase_MraW_recog"/>
</dbReference>
<dbReference type="PIRSF" id="PIRSF004486">
    <property type="entry name" value="MraW"/>
    <property type="match status" value="1"/>
</dbReference>
<feature type="binding site" evidence="7">
    <location>
        <position position="110"/>
    </location>
    <ligand>
        <name>S-adenosyl-L-methionine</name>
        <dbReference type="ChEBI" id="CHEBI:59789"/>
    </ligand>
</feature>
<dbReference type="EMBL" id="CP047121">
    <property type="protein sequence ID" value="QHB51709.1"/>
    <property type="molecule type" value="Genomic_DNA"/>
</dbReference>
<organism evidence="8 9">
    <name type="scientific">Lentilactobacillus hilgardii</name>
    <name type="common">Lactobacillus hilgardii</name>
    <dbReference type="NCBI Taxonomy" id="1588"/>
    <lineage>
        <taxon>Bacteria</taxon>
        <taxon>Bacillati</taxon>
        <taxon>Bacillota</taxon>
        <taxon>Bacilli</taxon>
        <taxon>Lactobacillales</taxon>
        <taxon>Lactobacillaceae</taxon>
        <taxon>Lentilactobacillus</taxon>
    </lineage>
</organism>
<dbReference type="AlphaFoldDB" id="A0A6P1E569"/>
<dbReference type="Gene3D" id="3.40.50.150">
    <property type="entry name" value="Vaccinia Virus protein VP39"/>
    <property type="match status" value="1"/>
</dbReference>
<keyword evidence="2 7" id="KW-0963">Cytoplasm</keyword>
<sequence length="315" mass="35890">MSGFKHVTVLLHEAVDGLDVDPNGTYVDATLGGGGHTTEILKRIDKGHLYSFDQDEEAISYNQQHLRQYVENDKLTLIHDNFRNIKGALADRGISKIDGIVYDLGVSSPQFDEAGRGFSYRFEARLDMRMDQDNPVDAWKVINEWPYEKLVRIFYRYGEEKFSKQIARRIERTREDHPINTTTDLVTLIKEAIPAAARRHGGHPAKKVFQAVRIAVNDELSALEDSLEQSLELLAVGGRISVITFQSLEDRLVKTMFKEKASLPELPPNLPVIPKELQPKYKLITRKPIIPNEDELADNHRAHSAKLRIIERTKI</sequence>
<proteinExistence type="inferred from homology"/>